<evidence type="ECO:0000313" key="2">
    <source>
        <dbReference type="Proteomes" id="UP000040841"/>
    </source>
</evidence>
<dbReference type="EMBL" id="CQBM01000013">
    <property type="protein sequence ID" value="CNI59113.1"/>
    <property type="molecule type" value="Genomic_DNA"/>
</dbReference>
<comment type="caution">
    <text evidence="1">The sequence shown here is derived from an EMBL/GenBank/DDBJ whole genome shotgun (WGS) entry which is preliminary data.</text>
</comment>
<accession>A0AA36LUB7</accession>
<protein>
    <submittedName>
        <fullName evidence="1">Uncharacterized protein</fullName>
    </submittedName>
</protein>
<evidence type="ECO:0000313" key="1">
    <source>
        <dbReference type="EMBL" id="CNI59113.1"/>
    </source>
</evidence>
<dbReference type="AlphaFoldDB" id="A0AA36LUB7"/>
<dbReference type="Proteomes" id="UP000040841">
    <property type="component" value="Unassembled WGS sequence"/>
</dbReference>
<proteinExistence type="predicted"/>
<gene>
    <name evidence="1" type="ORF">ERS008502_03709</name>
</gene>
<organism evidence="1 2">
    <name type="scientific">Yersinia mollaretii</name>
    <dbReference type="NCBI Taxonomy" id="33060"/>
    <lineage>
        <taxon>Bacteria</taxon>
        <taxon>Pseudomonadati</taxon>
        <taxon>Pseudomonadota</taxon>
        <taxon>Gammaproteobacteria</taxon>
        <taxon>Enterobacterales</taxon>
        <taxon>Yersiniaceae</taxon>
        <taxon>Yersinia</taxon>
    </lineage>
</organism>
<reference evidence="1 2" key="1">
    <citation type="submission" date="2015-03" db="EMBL/GenBank/DDBJ databases">
        <authorList>
            <consortium name="Pathogen Informatics"/>
            <person name="Murphy D."/>
        </authorList>
    </citation>
    <scope>NUCLEOTIDE SEQUENCE [LARGE SCALE GENOMIC DNA]</scope>
    <source>
        <strain evidence="1 2">FE82747</strain>
    </source>
</reference>
<sequence>MTPREIELLTIAKLEHEGQQLSVNQRYTLYAQGDTQRRSKFYRIAHSALCVISPFWQVFLTCKNCLSHKTC</sequence>
<name>A0AA36LUB7_YERMO</name>